<dbReference type="AlphaFoldDB" id="A0AAD5SMD6"/>
<dbReference type="GO" id="GO:0009039">
    <property type="term" value="F:urease activity"/>
    <property type="evidence" value="ECO:0007669"/>
    <property type="project" value="InterPro"/>
</dbReference>
<organism evidence="3 4">
    <name type="scientific">Physocladia obscura</name>
    <dbReference type="NCBI Taxonomy" id="109957"/>
    <lineage>
        <taxon>Eukaryota</taxon>
        <taxon>Fungi</taxon>
        <taxon>Fungi incertae sedis</taxon>
        <taxon>Chytridiomycota</taxon>
        <taxon>Chytridiomycota incertae sedis</taxon>
        <taxon>Chytridiomycetes</taxon>
        <taxon>Chytridiales</taxon>
        <taxon>Chytriomycetaceae</taxon>
        <taxon>Physocladia</taxon>
    </lineage>
</organism>
<dbReference type="SUPFAM" id="SSF51556">
    <property type="entry name" value="Metallo-dependent hydrolases"/>
    <property type="match status" value="1"/>
</dbReference>
<proteinExistence type="predicted"/>
<evidence type="ECO:0000313" key="3">
    <source>
        <dbReference type="EMBL" id="KAJ3085038.1"/>
    </source>
</evidence>
<dbReference type="SUPFAM" id="SSF51338">
    <property type="entry name" value="Composite domain of metallo-dependent hydrolases"/>
    <property type="match status" value="1"/>
</dbReference>
<dbReference type="PANTHER" id="PTHR43440">
    <property type="entry name" value="UREASE"/>
    <property type="match status" value="1"/>
</dbReference>
<reference evidence="3" key="1">
    <citation type="submission" date="2020-05" db="EMBL/GenBank/DDBJ databases">
        <title>Phylogenomic resolution of chytrid fungi.</title>
        <authorList>
            <person name="Stajich J.E."/>
            <person name="Amses K."/>
            <person name="Simmons R."/>
            <person name="Seto K."/>
            <person name="Myers J."/>
            <person name="Bonds A."/>
            <person name="Quandt C.A."/>
            <person name="Barry K."/>
            <person name="Liu P."/>
            <person name="Grigoriev I."/>
            <person name="Longcore J.E."/>
            <person name="James T.Y."/>
        </authorList>
    </citation>
    <scope>NUCLEOTIDE SEQUENCE</scope>
    <source>
        <strain evidence="3">JEL0513</strain>
    </source>
</reference>
<dbReference type="InterPro" id="IPR050112">
    <property type="entry name" value="Urease_alpha_subunit"/>
</dbReference>
<comment type="caution">
    <text evidence="3">The sequence shown here is derived from an EMBL/GenBank/DDBJ whole genome shotgun (WGS) entry which is preliminary data.</text>
</comment>
<dbReference type="Proteomes" id="UP001211907">
    <property type="component" value="Unassembled WGS sequence"/>
</dbReference>
<dbReference type="InterPro" id="IPR017951">
    <property type="entry name" value="Urease_asu_c"/>
</dbReference>
<dbReference type="InterPro" id="IPR032466">
    <property type="entry name" value="Metal_Hydrolase"/>
</dbReference>
<dbReference type="PROSITE" id="PS51368">
    <property type="entry name" value="UREASE_3"/>
    <property type="match status" value="1"/>
</dbReference>
<evidence type="ECO:0000313" key="4">
    <source>
        <dbReference type="Proteomes" id="UP001211907"/>
    </source>
</evidence>
<dbReference type="InterPro" id="IPR011059">
    <property type="entry name" value="Metal-dep_hydrolase_composite"/>
</dbReference>
<feature type="domain" description="Urease" evidence="2">
    <location>
        <begin position="1"/>
        <end position="141"/>
    </location>
</feature>
<dbReference type="PANTHER" id="PTHR43440:SF1">
    <property type="entry name" value="UREASE"/>
    <property type="match status" value="1"/>
</dbReference>
<accession>A0AAD5SMD6</accession>
<name>A0AAD5SMD6_9FUNG</name>
<gene>
    <name evidence="3" type="ORF">HK100_009184</name>
</gene>
<keyword evidence="4" id="KW-1185">Reference proteome</keyword>
<evidence type="ECO:0000259" key="2">
    <source>
        <dbReference type="PROSITE" id="PS51368"/>
    </source>
</evidence>
<dbReference type="EMBL" id="JADGJH010004653">
    <property type="protein sequence ID" value="KAJ3085038.1"/>
    <property type="molecule type" value="Genomic_DNA"/>
</dbReference>
<sequence>VGKFADLVMYSPAFFGTKPELVIKGGVIAYSQMGDANASIPTPQPVIARPMFGAHASAVGGTCLSFVSAVGVETVEREYGLKKRVVAVKGCRNVGKKDMKLNDFMPAITVDPETYQVTVNGVAIKMDPAKSIPLTQNFYVF</sequence>
<comment type="caution">
    <text evidence="1">Lacks conserved residue(s) required for the propagation of feature annotation.</text>
</comment>
<protein>
    <recommendedName>
        <fullName evidence="2">Urease domain-containing protein</fullName>
    </recommendedName>
</protein>
<evidence type="ECO:0000256" key="1">
    <source>
        <dbReference type="PROSITE-ProRule" id="PRU00700"/>
    </source>
</evidence>
<dbReference type="GO" id="GO:0016151">
    <property type="term" value="F:nickel cation binding"/>
    <property type="evidence" value="ECO:0007669"/>
    <property type="project" value="InterPro"/>
</dbReference>
<dbReference type="Gene3D" id="3.20.20.140">
    <property type="entry name" value="Metal-dependent hydrolases"/>
    <property type="match status" value="1"/>
</dbReference>
<feature type="non-terminal residue" evidence="3">
    <location>
        <position position="1"/>
    </location>
</feature>